<keyword evidence="4" id="KW-0227">DNA damage</keyword>
<dbReference type="AlphaFoldDB" id="A0A1F5ZJ86"/>
<dbReference type="PANTHER" id="PTHR42944:SF1">
    <property type="entry name" value="ADENINE DNA GLYCOSYLASE"/>
    <property type="match status" value="1"/>
</dbReference>
<dbReference type="STRING" id="1798382.A3D77_04315"/>
<evidence type="ECO:0000256" key="8">
    <source>
        <dbReference type="ARBA" id="ARBA00023204"/>
    </source>
</evidence>
<dbReference type="PANTHER" id="PTHR42944">
    <property type="entry name" value="ADENINE DNA GLYCOSYLASE"/>
    <property type="match status" value="1"/>
</dbReference>
<evidence type="ECO:0000259" key="10">
    <source>
        <dbReference type="SMART" id="SM00478"/>
    </source>
</evidence>
<comment type="caution">
    <text evidence="11">The sequence shown here is derived from an EMBL/GenBank/DDBJ whole genome shotgun (WGS) entry which is preliminary data.</text>
</comment>
<dbReference type="EMBL" id="MFJL01000044">
    <property type="protein sequence ID" value="OGG12538.1"/>
    <property type="molecule type" value="Genomic_DNA"/>
</dbReference>
<dbReference type="Proteomes" id="UP000176923">
    <property type="component" value="Unassembled WGS sequence"/>
</dbReference>
<keyword evidence="8" id="KW-0234">DNA repair</keyword>
<dbReference type="InterPro" id="IPR023170">
    <property type="entry name" value="HhH_base_excis_C"/>
</dbReference>
<organism evidence="11 12">
    <name type="scientific">Candidatus Gottesmanbacteria bacterium RIFCSPHIGHO2_02_FULL_39_11</name>
    <dbReference type="NCBI Taxonomy" id="1798382"/>
    <lineage>
        <taxon>Bacteria</taxon>
        <taxon>Candidatus Gottesmaniibacteriota</taxon>
    </lineage>
</organism>
<dbReference type="GO" id="GO:0006284">
    <property type="term" value="P:base-excision repair"/>
    <property type="evidence" value="ECO:0007669"/>
    <property type="project" value="InterPro"/>
</dbReference>
<dbReference type="GO" id="GO:0035485">
    <property type="term" value="F:adenine/guanine mispair binding"/>
    <property type="evidence" value="ECO:0007669"/>
    <property type="project" value="TreeGrafter"/>
</dbReference>
<comment type="similarity">
    <text evidence="2">Belongs to the Nth/MutY family.</text>
</comment>
<dbReference type="GO" id="GO:0006298">
    <property type="term" value="P:mismatch repair"/>
    <property type="evidence" value="ECO:0007669"/>
    <property type="project" value="TreeGrafter"/>
</dbReference>
<keyword evidence="3" id="KW-0479">Metal-binding</keyword>
<name>A0A1F5ZJ86_9BACT</name>
<feature type="domain" description="HhH-GPD" evidence="10">
    <location>
        <begin position="50"/>
        <end position="198"/>
    </location>
</feature>
<proteinExistence type="inferred from homology"/>
<evidence type="ECO:0000313" key="11">
    <source>
        <dbReference type="EMBL" id="OGG12538.1"/>
    </source>
</evidence>
<dbReference type="GO" id="GO:0046872">
    <property type="term" value="F:metal ion binding"/>
    <property type="evidence" value="ECO:0007669"/>
    <property type="project" value="UniProtKB-KW"/>
</dbReference>
<evidence type="ECO:0000256" key="9">
    <source>
        <dbReference type="ARBA" id="ARBA00023295"/>
    </source>
</evidence>
<dbReference type="SMART" id="SM00478">
    <property type="entry name" value="ENDO3c"/>
    <property type="match status" value="1"/>
</dbReference>
<keyword evidence="6" id="KW-0408">Iron</keyword>
<dbReference type="InterPro" id="IPR003265">
    <property type="entry name" value="HhH-GPD_domain"/>
</dbReference>
<comment type="cofactor">
    <cofactor evidence="1">
        <name>[4Fe-4S] cluster</name>
        <dbReference type="ChEBI" id="CHEBI:49883"/>
    </cofactor>
</comment>
<reference evidence="11 12" key="1">
    <citation type="journal article" date="2016" name="Nat. Commun.">
        <title>Thousands of microbial genomes shed light on interconnected biogeochemical processes in an aquifer system.</title>
        <authorList>
            <person name="Anantharaman K."/>
            <person name="Brown C.T."/>
            <person name="Hug L.A."/>
            <person name="Sharon I."/>
            <person name="Castelle C.J."/>
            <person name="Probst A.J."/>
            <person name="Thomas B.C."/>
            <person name="Singh A."/>
            <person name="Wilkins M.J."/>
            <person name="Karaoz U."/>
            <person name="Brodie E.L."/>
            <person name="Williams K.H."/>
            <person name="Hubbard S.S."/>
            <person name="Banfield J.F."/>
        </authorList>
    </citation>
    <scope>NUCLEOTIDE SEQUENCE [LARGE SCALE GENOMIC DNA]</scope>
</reference>
<evidence type="ECO:0000256" key="5">
    <source>
        <dbReference type="ARBA" id="ARBA00022801"/>
    </source>
</evidence>
<evidence type="ECO:0000256" key="3">
    <source>
        <dbReference type="ARBA" id="ARBA00022723"/>
    </source>
</evidence>
<gene>
    <name evidence="11" type="ORF">A3D77_04315</name>
</gene>
<dbReference type="InterPro" id="IPR044298">
    <property type="entry name" value="MIG/MutY"/>
</dbReference>
<dbReference type="InterPro" id="IPR011257">
    <property type="entry name" value="DNA_glycosylase"/>
</dbReference>
<dbReference type="GO" id="GO:0051536">
    <property type="term" value="F:iron-sulfur cluster binding"/>
    <property type="evidence" value="ECO:0007669"/>
    <property type="project" value="UniProtKB-KW"/>
</dbReference>
<evidence type="ECO:0000256" key="2">
    <source>
        <dbReference type="ARBA" id="ARBA00008343"/>
    </source>
</evidence>
<keyword evidence="9" id="KW-0326">Glycosidase</keyword>
<dbReference type="Gene3D" id="1.10.1670.10">
    <property type="entry name" value="Helix-hairpin-Helix base-excision DNA repair enzymes (C-terminal)"/>
    <property type="match status" value="1"/>
</dbReference>
<keyword evidence="7" id="KW-0411">Iron-sulfur</keyword>
<dbReference type="Gene3D" id="1.10.340.30">
    <property type="entry name" value="Hypothetical protein, domain 2"/>
    <property type="match status" value="1"/>
</dbReference>
<dbReference type="CDD" id="cd00056">
    <property type="entry name" value="ENDO3c"/>
    <property type="match status" value="1"/>
</dbReference>
<evidence type="ECO:0000256" key="4">
    <source>
        <dbReference type="ARBA" id="ARBA00022763"/>
    </source>
</evidence>
<protein>
    <recommendedName>
        <fullName evidence="10">HhH-GPD domain-containing protein</fullName>
    </recommendedName>
</protein>
<keyword evidence="5" id="KW-0378">Hydrolase</keyword>
<evidence type="ECO:0000313" key="12">
    <source>
        <dbReference type="Proteomes" id="UP000176923"/>
    </source>
</evidence>
<sequence length="280" mass="33096">MILKQVKRNKGKINIKSFQNIVWEYYREKKRNLPWRNTANPYHIFVSEVMLQQTQVAKVIPKYKIFIKKFPTFEKLAKSRFSDVLFFWKGLGYNRRCRNLLEASSIIYGTYNGRVPKSVEALDLLPGIGQVTASSIYVFVFDEPKVFIETNIRRVFIHHFFKDKKGVDDKLIYPLVEQTLPINHPRDWYYALMDYGTYLGKTFPNPNRQSKHYTIQSKFTGSSRQVRGQILDILLTEKKITVKKLENQITGNRDFFQKALGELVKEKLVEREKDIVKIRD</sequence>
<dbReference type="GO" id="GO:0000701">
    <property type="term" value="F:purine-specific mismatch base pair DNA N-glycosylase activity"/>
    <property type="evidence" value="ECO:0007669"/>
    <property type="project" value="TreeGrafter"/>
</dbReference>
<accession>A0A1F5ZJ86</accession>
<evidence type="ECO:0000256" key="6">
    <source>
        <dbReference type="ARBA" id="ARBA00023004"/>
    </source>
</evidence>
<dbReference type="SUPFAM" id="SSF48150">
    <property type="entry name" value="DNA-glycosylase"/>
    <property type="match status" value="1"/>
</dbReference>
<dbReference type="Pfam" id="PF00730">
    <property type="entry name" value="HhH-GPD"/>
    <property type="match status" value="1"/>
</dbReference>
<evidence type="ECO:0000256" key="7">
    <source>
        <dbReference type="ARBA" id="ARBA00023014"/>
    </source>
</evidence>
<evidence type="ECO:0000256" key="1">
    <source>
        <dbReference type="ARBA" id="ARBA00001966"/>
    </source>
</evidence>
<dbReference type="GO" id="GO:0032357">
    <property type="term" value="F:oxidized purine DNA binding"/>
    <property type="evidence" value="ECO:0007669"/>
    <property type="project" value="TreeGrafter"/>
</dbReference>
<dbReference type="GO" id="GO:0034039">
    <property type="term" value="F:8-oxo-7,8-dihydroguanine DNA N-glycosylase activity"/>
    <property type="evidence" value="ECO:0007669"/>
    <property type="project" value="TreeGrafter"/>
</dbReference>